<evidence type="ECO:0000256" key="1">
    <source>
        <dbReference type="ARBA" id="ARBA00004442"/>
    </source>
</evidence>
<organism evidence="5 6">
    <name type="scientific">Sphingomonas colocasiae</name>
    <dbReference type="NCBI Taxonomy" id="1848973"/>
    <lineage>
        <taxon>Bacteria</taxon>
        <taxon>Pseudomonadati</taxon>
        <taxon>Pseudomonadota</taxon>
        <taxon>Alphaproteobacteria</taxon>
        <taxon>Sphingomonadales</taxon>
        <taxon>Sphingomonadaceae</taxon>
        <taxon>Sphingomonas</taxon>
    </lineage>
</organism>
<keyword evidence="5" id="KW-0675">Receptor</keyword>
<keyword evidence="6" id="KW-1185">Reference proteome</keyword>
<name>A0ABS7PPX0_9SPHN</name>
<gene>
    <name evidence="5" type="ORF">K7G82_13805</name>
</gene>
<comment type="caution">
    <text evidence="5">The sequence shown here is derived from an EMBL/GenBank/DDBJ whole genome shotgun (WGS) entry which is preliminary data.</text>
</comment>
<feature type="compositionally biased region" description="Low complexity" evidence="4">
    <location>
        <begin position="28"/>
        <end position="38"/>
    </location>
</feature>
<evidence type="ECO:0000256" key="2">
    <source>
        <dbReference type="ARBA" id="ARBA00023136"/>
    </source>
</evidence>
<evidence type="ECO:0000313" key="5">
    <source>
        <dbReference type="EMBL" id="MBY8823374.1"/>
    </source>
</evidence>
<proteinExistence type="predicted"/>
<dbReference type="RefSeq" id="WP_222990488.1">
    <property type="nucleotide sequence ID" value="NZ_JAINVV010000006.1"/>
</dbReference>
<evidence type="ECO:0000256" key="3">
    <source>
        <dbReference type="ARBA" id="ARBA00023237"/>
    </source>
</evidence>
<dbReference type="EMBL" id="JAINVV010000006">
    <property type="protein sequence ID" value="MBY8823374.1"/>
    <property type="molecule type" value="Genomic_DNA"/>
</dbReference>
<dbReference type="InterPro" id="IPR036942">
    <property type="entry name" value="Beta-barrel_TonB_sf"/>
</dbReference>
<dbReference type="Gene3D" id="2.40.170.20">
    <property type="entry name" value="TonB-dependent receptor, beta-barrel domain"/>
    <property type="match status" value="1"/>
</dbReference>
<keyword evidence="2" id="KW-0472">Membrane</keyword>
<sequence length="858" mass="88107">MVNIAGVVLAPQSAIAQASPPPVPDPVPAASAPAAPAEDPGEIVVTAPSAWGSSGIAAQLEISSDEILSHGASTIDELLGSLSPRIGEDAPPIVLVNGQRTGQGGGVGGYPPEAVARIEVLPPEAAVRFGYPAGQRVVNVVLKRSFAAVTVEGGARVATRGGTSTIDTRVQRLRIAGHMRTSLDLGYSRTSALSEAERRVSPLAGQFSTQGDIAGMLPGGEIDPALSAAAGIVVTVAGVPAGAQANAPVLADFLPFANRPNPVVVGDARTLTAASEALTLGIGLTRPLGGFIASLNAGGQLGRSRSLLGLAQAEWILPAGSPWSPFAADTNLRRAVGAPLASRNESRGANLALALAGQAGKAQLFLTANVAWNGNENRVERGRDWSAVQAAIAAGANPYGAPAGLPDAPALADISTGETTSFSLQAQAAAPIASLPAGPVSTSLSLGAEHARGTTRYGDGPDQDIGQDSGTAQLALSLPLASSRGFLKPLGDLGLNLTAGGFVGTGGPPRTRLGSEVAWSPMSGVQFNLRYSLERAAPTLQQLTAPLIVTPGVRVFDPVRGEVVEVEQVTGGNPDLVPTSRTSLAAGAVLRPAALSGLMLRIDYRRDLGEGIVGALPGFSADVEAAFPERFLRDPDGRLVQVDARPISIMASVTQSLRTGISWAKALGRTGKAEAGDEPPGPRRPGGGSFVEPGEPLGGGHQTRVQLSLGHVWQLTDRVRWQDGLAPLDRLAGYGGSVSPRHRIDAQGTLGRAGAGVSVNASWQAPAWRRSAVADALGDLRYAARTRVDLRLFGDLGRLGVGTGEGWIKGLRLSLDADNLFDSRMRVTDTAGATPRGFLPDDLEPLGRTVRVSLRKLI</sequence>
<feature type="region of interest" description="Disordered" evidence="4">
    <location>
        <begin position="669"/>
        <end position="702"/>
    </location>
</feature>
<evidence type="ECO:0000313" key="6">
    <source>
        <dbReference type="Proteomes" id="UP000706039"/>
    </source>
</evidence>
<dbReference type="Proteomes" id="UP000706039">
    <property type="component" value="Unassembled WGS sequence"/>
</dbReference>
<reference evidence="5 6" key="1">
    <citation type="submission" date="2021-08" db="EMBL/GenBank/DDBJ databases">
        <authorList>
            <person name="Tuo L."/>
        </authorList>
    </citation>
    <scope>NUCLEOTIDE SEQUENCE [LARGE SCALE GENOMIC DNA]</scope>
    <source>
        <strain evidence="5 6">JCM 31229</strain>
    </source>
</reference>
<accession>A0ABS7PPX0</accession>
<comment type="subcellular location">
    <subcellularLocation>
        <location evidence="1">Cell outer membrane</location>
    </subcellularLocation>
</comment>
<evidence type="ECO:0000256" key="4">
    <source>
        <dbReference type="SAM" id="MobiDB-lite"/>
    </source>
</evidence>
<keyword evidence="3" id="KW-0998">Cell outer membrane</keyword>
<dbReference type="SUPFAM" id="SSF56935">
    <property type="entry name" value="Porins"/>
    <property type="match status" value="1"/>
</dbReference>
<protein>
    <submittedName>
        <fullName evidence="5">TonB-dependent receptor</fullName>
    </submittedName>
</protein>
<feature type="region of interest" description="Disordered" evidence="4">
    <location>
        <begin position="16"/>
        <end position="40"/>
    </location>
</feature>